<dbReference type="PANTHER" id="PTHR41523:SF8">
    <property type="entry name" value="ETHYLENE RESPONSE SENSOR PROTEIN"/>
    <property type="match status" value="1"/>
</dbReference>
<feature type="domain" description="PAC" evidence="18">
    <location>
        <begin position="240"/>
        <end position="291"/>
    </location>
</feature>
<keyword evidence="9" id="KW-0808">Transferase</keyword>
<evidence type="ECO:0000256" key="16">
    <source>
        <dbReference type="ARBA" id="ARBA00023170"/>
    </source>
</evidence>
<dbReference type="Pfam" id="PF13426">
    <property type="entry name" value="PAS_9"/>
    <property type="match status" value="1"/>
</dbReference>
<keyword evidence="10" id="KW-0677">Repeat</keyword>
<dbReference type="Pfam" id="PF07536">
    <property type="entry name" value="HWE_HK"/>
    <property type="match status" value="1"/>
</dbReference>
<evidence type="ECO:0000256" key="11">
    <source>
        <dbReference type="ARBA" id="ARBA00022741"/>
    </source>
</evidence>
<keyword evidence="13" id="KW-0067">ATP-binding</keyword>
<dbReference type="SMART" id="SM00091">
    <property type="entry name" value="PAS"/>
    <property type="match status" value="2"/>
</dbReference>
<evidence type="ECO:0000259" key="17">
    <source>
        <dbReference type="PROSITE" id="PS50112"/>
    </source>
</evidence>
<evidence type="ECO:0000256" key="7">
    <source>
        <dbReference type="ARBA" id="ARBA00022630"/>
    </source>
</evidence>
<evidence type="ECO:0000256" key="3">
    <source>
        <dbReference type="ARBA" id="ARBA00021740"/>
    </source>
</evidence>
<keyword evidence="7" id="KW-0285">Flavoprotein</keyword>
<evidence type="ECO:0000313" key="20">
    <source>
        <dbReference type="Proteomes" id="UP001549164"/>
    </source>
</evidence>
<comment type="caution">
    <text evidence="19">The sequence shown here is derived from an EMBL/GenBank/DDBJ whole genome shotgun (WGS) entry which is preliminary data.</text>
</comment>
<dbReference type="Gene3D" id="3.30.565.10">
    <property type="entry name" value="Histidine kinase-like ATPase, C-terminal domain"/>
    <property type="match status" value="1"/>
</dbReference>
<dbReference type="SMART" id="SM00911">
    <property type="entry name" value="HWE_HK"/>
    <property type="match status" value="1"/>
</dbReference>
<evidence type="ECO:0000256" key="9">
    <source>
        <dbReference type="ARBA" id="ARBA00022679"/>
    </source>
</evidence>
<dbReference type="EC" id="2.7.13.3" evidence="2"/>
<dbReference type="InterPro" id="IPR035965">
    <property type="entry name" value="PAS-like_dom_sf"/>
</dbReference>
<name>A0ABV2ICQ2_9HYPH</name>
<evidence type="ECO:0000256" key="14">
    <source>
        <dbReference type="ARBA" id="ARBA00022991"/>
    </source>
</evidence>
<keyword evidence="11" id="KW-0547">Nucleotide-binding</keyword>
<evidence type="ECO:0000256" key="13">
    <source>
        <dbReference type="ARBA" id="ARBA00022840"/>
    </source>
</evidence>
<dbReference type="SMART" id="SM00086">
    <property type="entry name" value="PAC"/>
    <property type="match status" value="2"/>
</dbReference>
<dbReference type="InterPro" id="IPR000014">
    <property type="entry name" value="PAS"/>
</dbReference>
<evidence type="ECO:0000256" key="6">
    <source>
        <dbReference type="ARBA" id="ARBA00022606"/>
    </source>
</evidence>
<keyword evidence="14" id="KW-0157">Chromophore</keyword>
<dbReference type="InterPro" id="IPR011102">
    <property type="entry name" value="Sig_transdc_His_kinase_HWE"/>
</dbReference>
<keyword evidence="16" id="KW-0675">Receptor</keyword>
<dbReference type="Gene3D" id="3.30.450.20">
    <property type="entry name" value="PAS domain"/>
    <property type="match status" value="2"/>
</dbReference>
<accession>A0ABV2ICQ2</accession>
<dbReference type="InterPro" id="IPR000700">
    <property type="entry name" value="PAS-assoc_C"/>
</dbReference>
<dbReference type="EMBL" id="JBEPLY010000009">
    <property type="protein sequence ID" value="MET3600700.1"/>
    <property type="molecule type" value="Genomic_DNA"/>
</dbReference>
<dbReference type="PANTHER" id="PTHR41523">
    <property type="entry name" value="TWO-COMPONENT SYSTEM SENSOR PROTEIN"/>
    <property type="match status" value="1"/>
</dbReference>
<dbReference type="SUPFAM" id="SSF55785">
    <property type="entry name" value="PYP-like sensor domain (PAS domain)"/>
    <property type="match status" value="2"/>
</dbReference>
<feature type="domain" description="PAC" evidence="18">
    <location>
        <begin position="93"/>
        <end position="147"/>
    </location>
</feature>
<proteinExistence type="predicted"/>
<keyword evidence="15" id="KW-0843">Virulence</keyword>
<dbReference type="Pfam" id="PF08447">
    <property type="entry name" value="PAS_3"/>
    <property type="match status" value="1"/>
</dbReference>
<dbReference type="Proteomes" id="UP001549164">
    <property type="component" value="Unassembled WGS sequence"/>
</dbReference>
<dbReference type="PROSITE" id="PS50112">
    <property type="entry name" value="PAS"/>
    <property type="match status" value="1"/>
</dbReference>
<keyword evidence="12" id="KW-0418">Kinase</keyword>
<dbReference type="InterPro" id="IPR036890">
    <property type="entry name" value="HATPase_C_sf"/>
</dbReference>
<keyword evidence="20" id="KW-1185">Reference proteome</keyword>
<evidence type="ECO:0000256" key="1">
    <source>
        <dbReference type="ARBA" id="ARBA00000085"/>
    </source>
</evidence>
<evidence type="ECO:0000259" key="18">
    <source>
        <dbReference type="PROSITE" id="PS50113"/>
    </source>
</evidence>
<evidence type="ECO:0000256" key="2">
    <source>
        <dbReference type="ARBA" id="ARBA00012438"/>
    </source>
</evidence>
<sequence length="486" mass="54292">MNAPDAIRIIDELSRTSASNDPFAAVVRATRMPILITDPRQSDNPIVFVNDAFLQLTGYDRQEVLGRNCRFLQGNGTNVHDIRKVREAIAQRERLEIDLLNYRKDGTSFWNRLFISPVFDAQGELSYFIASQFDVTPGRSPFAEHAYSEEQLQFQIENRIHELSESENRLQFVLNAAQFGSWTLDVASKRLALSSQAKANFGRGAADSFNFRDAIKAMEPADRKIWQSALSESDNKNKALHIEYRIRIPNGETRWLEAHGRFSASPDGDLTLTGISQDITERKEAEERRRVLARELNHRVKNSLAIAQSIFARSLESSETFDEARQLAFGRISAMSKAQDLLATDDWNSARIRALIEEVLAPFEGANIRISGPDVLLNEQTVSTLSLALYELATNATKYGAMSASDGIVAVEWEVVKSDEPSLRLVWTESGGPVVHTPTRRGFGSKIIENVLSATLNADAHIEYEPDGVRFEMMAPLNSIHYGGGG</sequence>
<reference evidence="19 20" key="1">
    <citation type="submission" date="2024-06" db="EMBL/GenBank/DDBJ databases">
        <title>Genomic Encyclopedia of Type Strains, Phase IV (KMG-IV): sequencing the most valuable type-strain genomes for metagenomic binning, comparative biology and taxonomic classification.</title>
        <authorList>
            <person name="Goeker M."/>
        </authorList>
    </citation>
    <scope>NUCLEOTIDE SEQUENCE [LARGE SCALE GENOMIC DNA]</scope>
    <source>
        <strain evidence="19 20">DSM 28102</strain>
    </source>
</reference>
<dbReference type="InterPro" id="IPR013655">
    <property type="entry name" value="PAS_fold_3"/>
</dbReference>
<comment type="catalytic activity">
    <reaction evidence="1">
        <text>ATP + protein L-histidine = ADP + protein N-phospho-L-histidine.</text>
        <dbReference type="EC" id="2.7.13.3"/>
    </reaction>
</comment>
<gene>
    <name evidence="19" type="ORF">ABID12_002651</name>
</gene>
<feature type="domain" description="PAS" evidence="17">
    <location>
        <begin position="19"/>
        <end position="68"/>
    </location>
</feature>
<dbReference type="PROSITE" id="PS50113">
    <property type="entry name" value="PAC"/>
    <property type="match status" value="2"/>
</dbReference>
<dbReference type="InterPro" id="IPR001610">
    <property type="entry name" value="PAC"/>
</dbReference>
<keyword evidence="8" id="KW-0288">FMN</keyword>
<evidence type="ECO:0000256" key="8">
    <source>
        <dbReference type="ARBA" id="ARBA00022643"/>
    </source>
</evidence>
<dbReference type="CDD" id="cd00130">
    <property type="entry name" value="PAS"/>
    <property type="match status" value="2"/>
</dbReference>
<evidence type="ECO:0000313" key="19">
    <source>
        <dbReference type="EMBL" id="MET3600700.1"/>
    </source>
</evidence>
<dbReference type="RefSeq" id="WP_354434589.1">
    <property type="nucleotide sequence ID" value="NZ_JBEPLY010000009.1"/>
</dbReference>
<evidence type="ECO:0000256" key="4">
    <source>
        <dbReference type="ARBA" id="ARBA00022543"/>
    </source>
</evidence>
<organism evidence="19 20">
    <name type="scientific">Martelella mangrovi</name>
    <dbReference type="NCBI Taxonomy" id="1397477"/>
    <lineage>
        <taxon>Bacteria</taxon>
        <taxon>Pseudomonadati</taxon>
        <taxon>Pseudomonadota</taxon>
        <taxon>Alphaproteobacteria</taxon>
        <taxon>Hyphomicrobiales</taxon>
        <taxon>Aurantimonadaceae</taxon>
        <taxon>Martelella</taxon>
    </lineage>
</organism>
<evidence type="ECO:0000256" key="15">
    <source>
        <dbReference type="ARBA" id="ARBA00023026"/>
    </source>
</evidence>
<keyword evidence="6" id="KW-0716">Sensory transduction</keyword>
<evidence type="ECO:0000256" key="10">
    <source>
        <dbReference type="ARBA" id="ARBA00022737"/>
    </source>
</evidence>
<dbReference type="NCBIfam" id="TIGR00229">
    <property type="entry name" value="sensory_box"/>
    <property type="match status" value="2"/>
</dbReference>
<evidence type="ECO:0000256" key="12">
    <source>
        <dbReference type="ARBA" id="ARBA00022777"/>
    </source>
</evidence>
<keyword evidence="5" id="KW-0597">Phosphoprotein</keyword>
<keyword evidence="4" id="KW-0600">Photoreceptor protein</keyword>
<protein>
    <recommendedName>
        <fullName evidence="3">Blue-light-activated histidine kinase</fullName>
        <ecNumber evidence="2">2.7.13.3</ecNumber>
    </recommendedName>
</protein>
<evidence type="ECO:0000256" key="5">
    <source>
        <dbReference type="ARBA" id="ARBA00022553"/>
    </source>
</evidence>